<dbReference type="EMBL" id="MHUG01000006">
    <property type="protein sequence ID" value="OHA73839.1"/>
    <property type="molecule type" value="Genomic_DNA"/>
</dbReference>
<dbReference type="Proteomes" id="UP000176917">
    <property type="component" value="Unassembled WGS sequence"/>
</dbReference>
<organism evidence="3 4">
    <name type="scientific">Candidatus Wildermuthbacteria bacterium RIFCSPLOWO2_01_FULL_48_16</name>
    <dbReference type="NCBI Taxonomy" id="1802461"/>
    <lineage>
        <taxon>Bacteria</taxon>
        <taxon>Candidatus Wildermuthiibacteriota</taxon>
    </lineage>
</organism>
<sequence>MREKDIIAKFTILKQIEPRQEWVRLTKQRIMGVPIHERFGFIDIVSYPSFFRISNLSYLVRKPAFALAAFILLLAGGVALQVTNQKLQNGLSLAEEEYQDTLASLELAQAQLQELRVAVEDNDTEKVSLAVKSFEERNAQASKDFVKLVENSSKKALQAGMKLVQLQKEKSQLERVLGTTLGEEKNEELENATKTLIEQELSDLENRTLTEEQQQLFAEAKAAYDDADYATALEKVWMLSQ</sequence>
<keyword evidence="2" id="KW-1133">Transmembrane helix</keyword>
<evidence type="ECO:0000313" key="4">
    <source>
        <dbReference type="Proteomes" id="UP000176917"/>
    </source>
</evidence>
<keyword evidence="2" id="KW-0812">Transmembrane</keyword>
<gene>
    <name evidence="3" type="ORF">A3B24_02615</name>
</gene>
<feature type="transmembrane region" description="Helical" evidence="2">
    <location>
        <begin position="64"/>
        <end position="82"/>
    </location>
</feature>
<accession>A0A1G2RNA2</accession>
<name>A0A1G2RNA2_9BACT</name>
<proteinExistence type="predicted"/>
<reference evidence="3 4" key="1">
    <citation type="journal article" date="2016" name="Nat. Commun.">
        <title>Thousands of microbial genomes shed light on interconnected biogeochemical processes in an aquifer system.</title>
        <authorList>
            <person name="Anantharaman K."/>
            <person name="Brown C.T."/>
            <person name="Hug L.A."/>
            <person name="Sharon I."/>
            <person name="Castelle C.J."/>
            <person name="Probst A.J."/>
            <person name="Thomas B.C."/>
            <person name="Singh A."/>
            <person name="Wilkins M.J."/>
            <person name="Karaoz U."/>
            <person name="Brodie E.L."/>
            <person name="Williams K.H."/>
            <person name="Hubbard S.S."/>
            <person name="Banfield J.F."/>
        </authorList>
    </citation>
    <scope>NUCLEOTIDE SEQUENCE [LARGE SCALE GENOMIC DNA]</scope>
</reference>
<evidence type="ECO:0000256" key="2">
    <source>
        <dbReference type="SAM" id="Phobius"/>
    </source>
</evidence>
<evidence type="ECO:0000256" key="1">
    <source>
        <dbReference type="SAM" id="Coils"/>
    </source>
</evidence>
<feature type="coiled-coil region" evidence="1">
    <location>
        <begin position="91"/>
        <end position="125"/>
    </location>
</feature>
<keyword evidence="2" id="KW-0472">Membrane</keyword>
<comment type="caution">
    <text evidence="3">The sequence shown here is derived from an EMBL/GenBank/DDBJ whole genome shotgun (WGS) entry which is preliminary data.</text>
</comment>
<protein>
    <recommendedName>
        <fullName evidence="5">DUF5667 domain-containing protein</fullName>
    </recommendedName>
</protein>
<dbReference type="AlphaFoldDB" id="A0A1G2RNA2"/>
<evidence type="ECO:0008006" key="5">
    <source>
        <dbReference type="Google" id="ProtNLM"/>
    </source>
</evidence>
<evidence type="ECO:0000313" key="3">
    <source>
        <dbReference type="EMBL" id="OHA73839.1"/>
    </source>
</evidence>
<keyword evidence="1" id="KW-0175">Coiled coil</keyword>